<protein>
    <submittedName>
        <fullName evidence="2">Uncharacterized protein</fullName>
    </submittedName>
</protein>
<dbReference type="AlphaFoldDB" id="A0A8J2KTK3"/>
<reference evidence="2" key="1">
    <citation type="submission" date="2021-06" db="EMBL/GenBank/DDBJ databases">
        <authorList>
            <person name="Hodson N. C."/>
            <person name="Mongue J. A."/>
            <person name="Jaron S. K."/>
        </authorList>
    </citation>
    <scope>NUCLEOTIDE SEQUENCE</scope>
</reference>
<feature type="signal peptide" evidence="1">
    <location>
        <begin position="1"/>
        <end position="17"/>
    </location>
</feature>
<evidence type="ECO:0000256" key="1">
    <source>
        <dbReference type="SAM" id="SignalP"/>
    </source>
</evidence>
<organism evidence="2 3">
    <name type="scientific">Allacma fusca</name>
    <dbReference type="NCBI Taxonomy" id="39272"/>
    <lineage>
        <taxon>Eukaryota</taxon>
        <taxon>Metazoa</taxon>
        <taxon>Ecdysozoa</taxon>
        <taxon>Arthropoda</taxon>
        <taxon>Hexapoda</taxon>
        <taxon>Collembola</taxon>
        <taxon>Symphypleona</taxon>
        <taxon>Sminthuridae</taxon>
        <taxon>Allacma</taxon>
    </lineage>
</organism>
<keyword evidence="1" id="KW-0732">Signal</keyword>
<proteinExistence type="predicted"/>
<keyword evidence="3" id="KW-1185">Reference proteome</keyword>
<dbReference type="Proteomes" id="UP000708208">
    <property type="component" value="Unassembled WGS sequence"/>
</dbReference>
<name>A0A8J2KTK3_9HEXA</name>
<accession>A0A8J2KTK3</accession>
<evidence type="ECO:0000313" key="2">
    <source>
        <dbReference type="EMBL" id="CAG7821100.1"/>
    </source>
</evidence>
<gene>
    <name evidence="2" type="ORF">AFUS01_LOCUS31457</name>
</gene>
<dbReference type="EMBL" id="CAJVCH010500037">
    <property type="protein sequence ID" value="CAG7821100.1"/>
    <property type="molecule type" value="Genomic_DNA"/>
</dbReference>
<feature type="chain" id="PRO_5035273969" evidence="1">
    <location>
        <begin position="18"/>
        <end position="127"/>
    </location>
</feature>
<comment type="caution">
    <text evidence="2">The sequence shown here is derived from an EMBL/GenBank/DDBJ whole genome shotgun (WGS) entry which is preliminary data.</text>
</comment>
<sequence>MKIFIYTAAVLIGVTIAEDDRCRFNVPVTSSVLKCGDGIYHRDQKVMDAINFCGIGRNGTKISNQDIYCIFEKIGYIENDKTNFMELQSFLMAFLPSHVACLVGIATTNEKPWIMQKRRKHTTALYV</sequence>
<evidence type="ECO:0000313" key="3">
    <source>
        <dbReference type="Proteomes" id="UP000708208"/>
    </source>
</evidence>